<keyword evidence="4" id="KW-0143">Chaperone</keyword>
<gene>
    <name evidence="5" type="ORF">GU90_17815</name>
</gene>
<dbReference type="InterPro" id="IPR025734">
    <property type="entry name" value="EspG"/>
</dbReference>
<organism evidence="5 6">
    <name type="scientific">Saccharopolyspora rectivirgula</name>
    <dbReference type="NCBI Taxonomy" id="28042"/>
    <lineage>
        <taxon>Bacteria</taxon>
        <taxon>Bacillati</taxon>
        <taxon>Actinomycetota</taxon>
        <taxon>Actinomycetes</taxon>
        <taxon>Pseudonocardiales</taxon>
        <taxon>Pseudonocardiaceae</taxon>
        <taxon>Saccharopolyspora</taxon>
    </lineage>
</organism>
<evidence type="ECO:0000313" key="5">
    <source>
        <dbReference type="EMBL" id="KEI42993.1"/>
    </source>
</evidence>
<dbReference type="Pfam" id="PF14011">
    <property type="entry name" value="ESX-1_EspG"/>
    <property type="match status" value="1"/>
</dbReference>
<evidence type="ECO:0000256" key="2">
    <source>
        <dbReference type="ARBA" id="ARBA00006411"/>
    </source>
</evidence>
<reference evidence="5 6" key="1">
    <citation type="submission" date="2014-06" db="EMBL/GenBank/DDBJ databases">
        <title>Saccharopolyspora rectivirgula DSM-43113 Genome sequencing.</title>
        <authorList>
            <person name="Barrera C."/>
            <person name="Millon L."/>
            <person name="Rognon B."/>
            <person name="Zaugg C."/>
            <person name="Monod M."/>
        </authorList>
    </citation>
    <scope>NUCLEOTIDE SEQUENCE [LARGE SCALE GENOMIC DNA]</scope>
    <source>
        <strain evidence="5 6">DSM 43113</strain>
    </source>
</reference>
<dbReference type="EMBL" id="JNVU01000048">
    <property type="protein sequence ID" value="KEI42993.1"/>
    <property type="molecule type" value="Genomic_DNA"/>
</dbReference>
<accession>A0A073AT43</accession>
<evidence type="ECO:0000256" key="4">
    <source>
        <dbReference type="ARBA" id="ARBA00023186"/>
    </source>
</evidence>
<dbReference type="OrthoDB" id="3679349at2"/>
<dbReference type="RefSeq" id="WP_029722786.1">
    <property type="nucleotide sequence ID" value="NZ_JNVU01000048.1"/>
</dbReference>
<evidence type="ECO:0000256" key="1">
    <source>
        <dbReference type="ARBA" id="ARBA00004496"/>
    </source>
</evidence>
<keyword evidence="6" id="KW-1185">Reference proteome</keyword>
<name>A0A073AT43_9PSEU</name>
<dbReference type="Proteomes" id="UP000031419">
    <property type="component" value="Unassembled WGS sequence"/>
</dbReference>
<dbReference type="eggNOG" id="ENOG5033SZB">
    <property type="taxonomic scope" value="Bacteria"/>
</dbReference>
<comment type="caution">
    <text evidence="5">The sequence shown here is derived from an EMBL/GenBank/DDBJ whole genome shotgun (WGS) entry which is preliminary data.</text>
</comment>
<keyword evidence="3" id="KW-0963">Cytoplasm</keyword>
<protein>
    <submittedName>
        <fullName evidence="5">Uncharacterized protein</fullName>
    </submittedName>
</protein>
<proteinExistence type="inferred from homology"/>
<evidence type="ECO:0000313" key="6">
    <source>
        <dbReference type="Proteomes" id="UP000031419"/>
    </source>
</evidence>
<sequence>MRPGAEADPIVLSTTEFDVLCEAERLTDHRHVVLDVPSPGATYTERAEIVAQTWASLRSRRLAQPHRDQVDEDLGDLLVLLDRPQRSVDVRIWADRQIRALAAGNGRAGVLVIVDGDIVELTPIRGTALVEAAVSVAGELPAGPGRSVSVPNDVLRRAGERAGQWNPQGLCDELRALGVSAGDATDLAVMADGMGMRGQFGVESRPRRDAGAERADRVVAFHDTPAGRYLHVVRPSGDGRRWSTIAPADNQRIAEYVRELMAEVWED</sequence>
<comment type="subcellular location">
    <subcellularLocation>
        <location evidence="1">Cytoplasm</location>
    </subcellularLocation>
</comment>
<dbReference type="STRING" id="28042.GU90_17815"/>
<comment type="similarity">
    <text evidence="2">Belongs to the EspG family.</text>
</comment>
<dbReference type="AlphaFoldDB" id="A0A073AT43"/>
<evidence type="ECO:0000256" key="3">
    <source>
        <dbReference type="ARBA" id="ARBA00022490"/>
    </source>
</evidence>